<evidence type="ECO:0000256" key="8">
    <source>
        <dbReference type="HAMAP-Rule" id="MF_02204"/>
    </source>
</evidence>
<feature type="region of interest" description="Disordered" evidence="9">
    <location>
        <begin position="24"/>
        <end position="67"/>
    </location>
</feature>
<feature type="domain" description="OmpA-like" evidence="11">
    <location>
        <begin position="72"/>
        <end position="185"/>
    </location>
</feature>
<evidence type="ECO:0000256" key="3">
    <source>
        <dbReference type="ARBA" id="ARBA00023136"/>
    </source>
</evidence>
<evidence type="ECO:0000256" key="6">
    <source>
        <dbReference type="ARBA" id="ARBA00023288"/>
    </source>
</evidence>
<dbReference type="HAMAP" id="MF_02204">
    <property type="entry name" value="Pal"/>
    <property type="match status" value="1"/>
</dbReference>
<reference evidence="12 13" key="1">
    <citation type="journal article" date="2018" name="ISME J.">
        <title>Endosymbiont genomes yield clues of tubeworm success.</title>
        <authorList>
            <person name="Li Y."/>
            <person name="Liles M.R."/>
            <person name="Halanych K.M."/>
        </authorList>
    </citation>
    <scope>NUCLEOTIDE SEQUENCE [LARGE SCALE GENOMIC DNA]</scope>
    <source>
        <strain evidence="12">A1462</strain>
    </source>
</reference>
<dbReference type="SUPFAM" id="SSF103088">
    <property type="entry name" value="OmpA-like"/>
    <property type="match status" value="1"/>
</dbReference>
<dbReference type="InterPro" id="IPR039001">
    <property type="entry name" value="Pal"/>
</dbReference>
<keyword evidence="13" id="KW-1185">Reference proteome</keyword>
<evidence type="ECO:0000256" key="1">
    <source>
        <dbReference type="ARBA" id="ARBA00022618"/>
    </source>
</evidence>
<dbReference type="GO" id="GO:0009279">
    <property type="term" value="C:cell outer membrane"/>
    <property type="evidence" value="ECO:0007669"/>
    <property type="project" value="UniProtKB-SubCell"/>
</dbReference>
<dbReference type="CDD" id="cd07185">
    <property type="entry name" value="OmpA_C-like"/>
    <property type="match status" value="1"/>
</dbReference>
<feature type="signal peptide" evidence="10">
    <location>
        <begin position="1"/>
        <end position="24"/>
    </location>
</feature>
<evidence type="ECO:0000256" key="7">
    <source>
        <dbReference type="ARBA" id="ARBA00023306"/>
    </source>
</evidence>
<dbReference type="Proteomes" id="UP000254771">
    <property type="component" value="Unassembled WGS sequence"/>
</dbReference>
<sequence length="185" mass="20202">MFTILTRWVPITLCLLIFAGCSSSPTKEGEQEGAEVTEQSTGSSGTYEGTEGAGATTSAASEAGSWSGDPLDDPYSLLATRILYFDFDQSSIGMDNREIIRAHAEYLASNPHVSVRLEGHADERGTREYNLGLGERRANAVRSLLMAEGVADNQIIVISYGEERPASMMNNEESWALNRRVELVY</sequence>
<dbReference type="PROSITE" id="PS51257">
    <property type="entry name" value="PROKAR_LIPOPROTEIN"/>
    <property type="match status" value="1"/>
</dbReference>
<keyword evidence="4 8" id="KW-0564">Palmitate</keyword>
<keyword evidence="5 8" id="KW-0998">Cell outer membrane</keyword>
<dbReference type="InterPro" id="IPR006664">
    <property type="entry name" value="OMP_bac"/>
</dbReference>
<keyword evidence="3 8" id="KW-0472">Membrane</keyword>
<keyword evidence="6 8" id="KW-0449">Lipoprotein</keyword>
<organism evidence="12 13">
    <name type="scientific">endosymbiont of Escarpia spicata</name>
    <dbReference type="NCBI Taxonomy" id="2200908"/>
    <lineage>
        <taxon>Bacteria</taxon>
        <taxon>Pseudomonadati</taxon>
        <taxon>Pseudomonadota</taxon>
        <taxon>Gammaproteobacteria</taxon>
        <taxon>sulfur-oxidizing symbionts</taxon>
    </lineage>
</organism>
<feature type="compositionally biased region" description="Low complexity" evidence="9">
    <location>
        <begin position="40"/>
        <end position="67"/>
    </location>
</feature>
<dbReference type="InterPro" id="IPR006665">
    <property type="entry name" value="OmpA-like"/>
</dbReference>
<dbReference type="EMBL" id="QFXE01000010">
    <property type="protein sequence ID" value="RDH86282.1"/>
    <property type="molecule type" value="Genomic_DNA"/>
</dbReference>
<dbReference type="PRINTS" id="PR01021">
    <property type="entry name" value="OMPADOMAIN"/>
</dbReference>
<dbReference type="Pfam" id="PF00691">
    <property type="entry name" value="OmpA"/>
    <property type="match status" value="1"/>
</dbReference>
<dbReference type="InterPro" id="IPR014169">
    <property type="entry name" value="Pal_lipo_C"/>
</dbReference>
<comment type="function">
    <text evidence="8">Part of the Tol-Pal system, which plays a role in outer membrane invagination during cell division and is important for maintaining outer membrane integrity.</text>
</comment>
<evidence type="ECO:0000256" key="5">
    <source>
        <dbReference type="ARBA" id="ARBA00023237"/>
    </source>
</evidence>
<evidence type="ECO:0000256" key="10">
    <source>
        <dbReference type="SAM" id="SignalP"/>
    </source>
</evidence>
<evidence type="ECO:0000313" key="12">
    <source>
        <dbReference type="EMBL" id="RDH86282.1"/>
    </source>
</evidence>
<comment type="subcellular location">
    <subcellularLocation>
        <location evidence="8">Cell outer membrane</location>
        <topology evidence="8">Lipid-anchor</topology>
    </subcellularLocation>
</comment>
<dbReference type="PROSITE" id="PS51123">
    <property type="entry name" value="OMPA_2"/>
    <property type="match status" value="1"/>
</dbReference>
<gene>
    <name evidence="8 12" type="primary">pal</name>
    <name evidence="12" type="ORF">DIZ78_08910</name>
</gene>
<dbReference type="NCBIfam" id="TIGR02802">
    <property type="entry name" value="Pal_lipo"/>
    <property type="match status" value="1"/>
</dbReference>
<dbReference type="Gene3D" id="3.30.1330.60">
    <property type="entry name" value="OmpA-like domain"/>
    <property type="match status" value="1"/>
</dbReference>
<keyword evidence="1 8" id="KW-0132">Cell division</keyword>
<dbReference type="GO" id="GO:0051301">
    <property type="term" value="P:cell division"/>
    <property type="evidence" value="ECO:0007669"/>
    <property type="project" value="UniProtKB-UniRule"/>
</dbReference>
<protein>
    <recommendedName>
        <fullName evidence="8">Peptidoglycan-associated lipoprotein</fullName>
        <shortName evidence="8">PAL</shortName>
    </recommendedName>
</protein>
<dbReference type="InterPro" id="IPR036737">
    <property type="entry name" value="OmpA-like_sf"/>
</dbReference>
<evidence type="ECO:0000256" key="2">
    <source>
        <dbReference type="ARBA" id="ARBA00022729"/>
    </source>
</evidence>
<accession>A0A370DMY3</accession>
<keyword evidence="2 8" id="KW-0732">Signal</keyword>
<comment type="similarity">
    <text evidence="8">Belongs to the Pal lipoprotein family.</text>
</comment>
<dbReference type="PANTHER" id="PTHR30329:SF21">
    <property type="entry name" value="LIPOPROTEIN YIAD-RELATED"/>
    <property type="match status" value="1"/>
</dbReference>
<evidence type="ECO:0000256" key="9">
    <source>
        <dbReference type="SAM" id="MobiDB-lite"/>
    </source>
</evidence>
<comment type="caution">
    <text evidence="12">The sequence shown here is derived from an EMBL/GenBank/DDBJ whole genome shotgun (WGS) entry which is preliminary data.</text>
</comment>
<comment type="subunit">
    <text evidence="8">The Tol-Pal system is composed of five core proteins: the inner membrane proteins TolA, TolQ and TolR, the periplasmic protein TolB and the outer membrane protein Pal. They form a network linking the inner and outer membranes and the peptidoglycan layer.</text>
</comment>
<feature type="chain" id="PRO_5016720871" description="Peptidoglycan-associated lipoprotein" evidence="10">
    <location>
        <begin position="25"/>
        <end position="185"/>
    </location>
</feature>
<dbReference type="PROSITE" id="PS01068">
    <property type="entry name" value="OMPA_1"/>
    <property type="match status" value="1"/>
</dbReference>
<dbReference type="AlphaFoldDB" id="A0A370DMY3"/>
<dbReference type="InterPro" id="IPR006690">
    <property type="entry name" value="OMPA-like_CS"/>
</dbReference>
<evidence type="ECO:0000313" key="13">
    <source>
        <dbReference type="Proteomes" id="UP000254771"/>
    </source>
</evidence>
<evidence type="ECO:0000259" key="11">
    <source>
        <dbReference type="PROSITE" id="PS51123"/>
    </source>
</evidence>
<keyword evidence="7 8" id="KW-0131">Cell cycle</keyword>
<dbReference type="InterPro" id="IPR050330">
    <property type="entry name" value="Bact_OuterMem_StrucFunc"/>
</dbReference>
<name>A0A370DMY3_9GAMM</name>
<dbReference type="PANTHER" id="PTHR30329">
    <property type="entry name" value="STATOR ELEMENT OF FLAGELLAR MOTOR COMPLEX"/>
    <property type="match status" value="1"/>
</dbReference>
<evidence type="ECO:0000256" key="4">
    <source>
        <dbReference type="ARBA" id="ARBA00023139"/>
    </source>
</evidence>
<proteinExistence type="inferred from homology"/>